<name>A0A090WFK7_NONUL</name>
<dbReference type="PANTHER" id="PTHR10161:SF14">
    <property type="entry name" value="TARTRATE-RESISTANT ACID PHOSPHATASE TYPE 5"/>
    <property type="match status" value="1"/>
</dbReference>
<keyword evidence="1" id="KW-0732">Signal</keyword>
<accession>A0A090WFK7</accession>
<dbReference type="SUPFAM" id="SSF56300">
    <property type="entry name" value="Metallo-dependent phosphatases"/>
    <property type="match status" value="1"/>
</dbReference>
<dbReference type="InterPro" id="IPR029052">
    <property type="entry name" value="Metallo-depent_PP-like"/>
</dbReference>
<reference evidence="4 5" key="1">
    <citation type="journal article" date="2014" name="Genome Announc.">
        <title>Draft Genome Sequences of Marine Flavobacterium Nonlabens Strains NR17, NR24, NR27, NR32, NR33, and Ara13.</title>
        <authorList>
            <person name="Nakanishi M."/>
            <person name="Meirelles P."/>
            <person name="Suzuki R."/>
            <person name="Takatani N."/>
            <person name="Mino S."/>
            <person name="Suda W."/>
            <person name="Oshima K."/>
            <person name="Hattori M."/>
            <person name="Ohkuma M."/>
            <person name="Hosokawa M."/>
            <person name="Miyashita K."/>
            <person name="Thompson F.L."/>
            <person name="Niwa A."/>
            <person name="Sawabe T."/>
            <person name="Sawabe T."/>
        </authorList>
    </citation>
    <scope>NUCLEOTIDE SEQUENCE [LARGE SCALE GENOMIC DNA]</scope>
    <source>
        <strain evidence="5">JCM19275</strain>
    </source>
</reference>
<dbReference type="PANTHER" id="PTHR10161">
    <property type="entry name" value="TARTRATE-RESISTANT ACID PHOSPHATASE TYPE 5"/>
    <property type="match status" value="1"/>
</dbReference>
<dbReference type="Pfam" id="PF00149">
    <property type="entry name" value="Metallophos"/>
    <property type="match status" value="1"/>
</dbReference>
<gene>
    <name evidence="4" type="ORF">JCM19275_1644</name>
</gene>
<protein>
    <submittedName>
        <fullName evidence="4">Surface antigen (D15)</fullName>
    </submittedName>
</protein>
<dbReference type="InterPro" id="IPR051558">
    <property type="entry name" value="Metallophosphoesterase_PAP"/>
</dbReference>
<dbReference type="Gene3D" id="3.60.21.10">
    <property type="match status" value="1"/>
</dbReference>
<sequence>MIKNTTLFFIAVFILVGCASYKEQYREETQNAFPDNAQITKSFYLIGDAGKSPINGKSEGLLALEQHIENQDTKKAYLIFLGDNIYPVGMPDKDDSFRSLAENHLNAQIAVAQAFDGKTIFIPGNHDWYDQGLKNVEREKDYIEKALKDKNIWEPKVGCPLESIEISDDVQLIILDSQWYLAQWDKHPTINDDCDQIKTREQLFLEIEGEFKKNQDKVILVAMHHPLYTNGVHGGQYAATKHLFPTQRNIPLPLIASLVNQVRTSGGISSQDKQNERYQEMVNRVTTLARSSQAARIIFASGHEHTLQYIENDGIRQIVSGSGSKQSYATLSNDGLFAYGGKGFARFDILKDGSGWVRYYTLRNGKVELIYTVQAIEKPKEFDIKQLPSSYPAFAKASIYETERTDVSGFYESVWGGNKYRDLYGIEVNAKVALLDTLYGGLEVVRAGGGHQTRALRLKDKDGKEYNIRALKKSAVQFLQTTVFKENQVVEGFENTTTEDLLFDFYTAAHPYAALTIPDLASAVGVYHTNPEVFYLPKQQALGKYNNDYGDELYLLVERPEENHKDLLSFGKPDDIESTADVFERLRRDEKYKIDEPHYIKARIFDMLIGDWDRHQDQWRWSEFELEDGTHLFRAIPRDRDQVYSNFDGALFATLRTMIGITNQFATYDEQLTDVKWFNTAANYLDRALAQNSDRFVWESQARYIQENLTDEQIENAFKNLPAEIYPHESTQVIVENMKKRRDNLLETVNDYYDYLASLAIMTGTDKDDIIEIDRIEDGKTEVTIYRNKDGEKADIVAQRVFDSKDTNEIWIYALDDDDIIKAMGTGKNKIKVRVIGGQNNDIYDLEEGKAISIYDHKSKDNTFKAKNGARVRLSDNYDTNLYNPRKNILTSNALTPAIGFNPDDGFKLGIQNVYTVNGFNRNPHTRVHKITAGYYFATNGYDINYTGEFAGVFNGVNLLVNGRFAGPTFTENFFGIGNDSENLQDDFDFDYNRVRISEATVGLGIKYNGEYGSNLTILSNLQGIEVEEGNERFITDLIDPETNPDFYERKWYVDTKATYNYESYDNKLNPTRGMIFETTIGGTIATEDVDQSLLYFKPKLGFYNAISRNRKWVIKSTILGQINVGNNYQFFQLAELGQNNGLRGYRTQRFSGQRSFAASGDLRYSFNEFKTGLIPLQMGIFAGADVGRVWVDGEFSDQWHNDFGGGFWVNSAEAIGANFNFFHGDDGLRFSFQVGFSF</sequence>
<evidence type="ECO:0000256" key="1">
    <source>
        <dbReference type="ARBA" id="ARBA00022729"/>
    </source>
</evidence>
<proteinExistence type="predicted"/>
<evidence type="ECO:0000313" key="5">
    <source>
        <dbReference type="Proteomes" id="UP000029647"/>
    </source>
</evidence>
<organism evidence="4 5">
    <name type="scientific">Nonlabens ulvanivorans</name>
    <name type="common">Persicivirga ulvanivorans</name>
    <dbReference type="NCBI Taxonomy" id="906888"/>
    <lineage>
        <taxon>Bacteria</taxon>
        <taxon>Pseudomonadati</taxon>
        <taxon>Bacteroidota</taxon>
        <taxon>Flavobacteriia</taxon>
        <taxon>Flavobacteriales</taxon>
        <taxon>Flavobacteriaceae</taxon>
        <taxon>Nonlabens</taxon>
    </lineage>
</organism>
<dbReference type="PROSITE" id="PS51257">
    <property type="entry name" value="PROKAR_LIPOPROTEIN"/>
    <property type="match status" value="1"/>
</dbReference>
<keyword evidence="2" id="KW-0378">Hydrolase</keyword>
<comment type="caution">
    <text evidence="4">The sequence shown here is derived from an EMBL/GenBank/DDBJ whole genome shotgun (WGS) entry which is preliminary data.</text>
</comment>
<feature type="domain" description="Calcineurin-like phosphoesterase" evidence="3">
    <location>
        <begin position="43"/>
        <end position="240"/>
    </location>
</feature>
<dbReference type="Proteomes" id="UP000029647">
    <property type="component" value="Unassembled WGS sequence"/>
</dbReference>
<dbReference type="AlphaFoldDB" id="A0A090WFK7"/>
<dbReference type="EMBL" id="BBNT01000006">
    <property type="protein sequence ID" value="GAL75761.1"/>
    <property type="molecule type" value="Genomic_DNA"/>
</dbReference>
<evidence type="ECO:0000313" key="4">
    <source>
        <dbReference type="EMBL" id="GAL75761.1"/>
    </source>
</evidence>
<dbReference type="InterPro" id="IPR004843">
    <property type="entry name" value="Calcineurin-like_PHP"/>
</dbReference>
<dbReference type="GO" id="GO:0016787">
    <property type="term" value="F:hydrolase activity"/>
    <property type="evidence" value="ECO:0007669"/>
    <property type="project" value="UniProtKB-KW"/>
</dbReference>
<evidence type="ECO:0000256" key="2">
    <source>
        <dbReference type="ARBA" id="ARBA00022801"/>
    </source>
</evidence>
<evidence type="ECO:0000259" key="3">
    <source>
        <dbReference type="Pfam" id="PF00149"/>
    </source>
</evidence>